<dbReference type="EMBL" id="JAPDRQ010000044">
    <property type="protein sequence ID" value="KAJ9659062.1"/>
    <property type="molecule type" value="Genomic_DNA"/>
</dbReference>
<accession>A0ACC3ABL7</accession>
<keyword evidence="2" id="KW-1185">Reference proteome</keyword>
<organism evidence="1 2">
    <name type="scientific">Neophaeococcomyces mojaviensis</name>
    <dbReference type="NCBI Taxonomy" id="3383035"/>
    <lineage>
        <taxon>Eukaryota</taxon>
        <taxon>Fungi</taxon>
        <taxon>Dikarya</taxon>
        <taxon>Ascomycota</taxon>
        <taxon>Pezizomycotina</taxon>
        <taxon>Eurotiomycetes</taxon>
        <taxon>Chaetothyriomycetidae</taxon>
        <taxon>Chaetothyriales</taxon>
        <taxon>Chaetothyriales incertae sedis</taxon>
        <taxon>Neophaeococcomyces</taxon>
    </lineage>
</organism>
<comment type="caution">
    <text evidence="1">The sequence shown here is derived from an EMBL/GenBank/DDBJ whole genome shotgun (WGS) entry which is preliminary data.</text>
</comment>
<reference evidence="1" key="1">
    <citation type="submission" date="2022-10" db="EMBL/GenBank/DDBJ databases">
        <title>Culturing micro-colonial fungi from biological soil crusts in the Mojave desert and describing Neophaeococcomyces mojavensis, and introducing the new genera and species Taxawa tesnikishii.</title>
        <authorList>
            <person name="Kurbessoian T."/>
            <person name="Stajich J.E."/>
        </authorList>
    </citation>
    <scope>NUCLEOTIDE SEQUENCE</scope>
    <source>
        <strain evidence="1">JES_112</strain>
    </source>
</reference>
<sequence>MRTLLSPLPNLGNISPGVPGRLRLLRTLSTSIPNLKKNDQLPPRPNIPDDSFTKRFLKGSGPGGQKINKTSSAVQLTHLQTGIVVKSQATRSRTQNEHIARRILAEKLELIEKGTESRVAKKQERASRKKRSAEKKSRRKYRKLADENPGVRAGEEGRQDEDLEEESEEDKDEEELGASEVVKMRIQLPLKPTDQVER</sequence>
<evidence type="ECO:0000313" key="1">
    <source>
        <dbReference type="EMBL" id="KAJ9659062.1"/>
    </source>
</evidence>
<evidence type="ECO:0000313" key="2">
    <source>
        <dbReference type="Proteomes" id="UP001172386"/>
    </source>
</evidence>
<name>A0ACC3ABL7_9EURO</name>
<gene>
    <name evidence="1" type="ORF">H2198_003351</name>
</gene>
<proteinExistence type="predicted"/>
<protein>
    <submittedName>
        <fullName evidence="1">Uncharacterized protein</fullName>
    </submittedName>
</protein>
<dbReference type="Proteomes" id="UP001172386">
    <property type="component" value="Unassembled WGS sequence"/>
</dbReference>